<evidence type="ECO:0000313" key="1">
    <source>
        <dbReference type="EMBL" id="AFY97198.1"/>
    </source>
</evidence>
<geneLocation type="plasmid" evidence="1 2">
    <name>pCHA6605.01</name>
</geneLocation>
<dbReference type="AlphaFoldDB" id="K9UR89"/>
<dbReference type="RefSeq" id="WP_015329081.1">
    <property type="nucleotide sequence ID" value="NC_020053.1"/>
</dbReference>
<organism evidence="1 2">
    <name type="scientific">Chamaesiphon minutus (strain ATCC 27169 / PCC 6605)</name>
    <dbReference type="NCBI Taxonomy" id="1173020"/>
    <lineage>
        <taxon>Bacteria</taxon>
        <taxon>Bacillati</taxon>
        <taxon>Cyanobacteriota</taxon>
        <taxon>Cyanophyceae</taxon>
        <taxon>Gomontiellales</taxon>
        <taxon>Chamaesiphonaceae</taxon>
        <taxon>Chamaesiphon</taxon>
    </lineage>
</organism>
<dbReference type="HOGENOM" id="CLU_780087_0_0_3"/>
<gene>
    <name evidence="1" type="ORF">Cha6605_6377</name>
</gene>
<dbReference type="KEGG" id="cmp:Cha6605_6377"/>
<name>K9UR89_CHAP6</name>
<reference evidence="1 2" key="1">
    <citation type="submission" date="2012-05" db="EMBL/GenBank/DDBJ databases">
        <title>Noncontiguous Finished plasmid 1 of genome of Chamaesiphon sp. PCC 6605.</title>
        <authorList>
            <consortium name="US DOE Joint Genome Institute"/>
            <person name="Gugger M."/>
            <person name="Coursin T."/>
            <person name="Rippka R."/>
            <person name="Tandeau De Marsac N."/>
            <person name="Huntemann M."/>
            <person name="Wei C.-L."/>
            <person name="Han J."/>
            <person name="Detter J.C."/>
            <person name="Han C."/>
            <person name="Tapia R."/>
            <person name="Chen A."/>
            <person name="Kyrpides N."/>
            <person name="Mavromatis K."/>
            <person name="Markowitz V."/>
            <person name="Szeto E."/>
            <person name="Ivanova N."/>
            <person name="Pagani I."/>
            <person name="Pati A."/>
            <person name="Goodwin L."/>
            <person name="Nordberg H.P."/>
            <person name="Cantor M.N."/>
            <person name="Hua S.X."/>
            <person name="Woyke T."/>
            <person name="Kerfeld C.A."/>
        </authorList>
    </citation>
    <scope>NUCLEOTIDE SEQUENCE [LARGE SCALE GENOMIC DNA]</scope>
    <source>
        <strain evidence="2">ATCC 27169 / PCC 6605</strain>
        <plasmid evidence="2">Plasmid pCHA6605.01</plasmid>
    </source>
</reference>
<accession>K9UR89</accession>
<evidence type="ECO:0008006" key="3">
    <source>
        <dbReference type="Google" id="ProtNLM"/>
    </source>
</evidence>
<protein>
    <recommendedName>
        <fullName evidence="3">Nucleoid-associated protein</fullName>
    </recommendedName>
</protein>
<keyword evidence="1" id="KW-0614">Plasmid</keyword>
<dbReference type="EMBL" id="CP003601">
    <property type="protein sequence ID" value="AFY97198.1"/>
    <property type="molecule type" value="Genomic_DNA"/>
</dbReference>
<dbReference type="eggNOG" id="COG3081">
    <property type="taxonomic scope" value="Bacteria"/>
</dbReference>
<evidence type="ECO:0000313" key="2">
    <source>
        <dbReference type="Proteomes" id="UP000010366"/>
    </source>
</evidence>
<dbReference type="OrthoDB" id="582047at2"/>
<dbReference type="Pfam" id="PF04245">
    <property type="entry name" value="NA37"/>
    <property type="match status" value="1"/>
</dbReference>
<sequence>MRDSAGIKLEQAILHIVDSREANGLTLSELCIDLGASENLSMMSDYFARHIQNSLKDPTTKAAKFKTNTFQDGDIAQLCYDLIHGGLDFIVGSQKIARSLKELIEKDKRIALGNLAMCSYRADNYENRKFIALIKLDPSDAFRPIVKNDKSGKKYIGFELERGMMPTTKEKLQKCVFVQSLEPRHGDYDMMLLDRQTEQEPAQFFTQDFLKADLALDDRERTKRYYTAMNAAINELRTIPEITSEQNDAVHSIFNSAIKQTKVDIESTIDSLPLNDLYKQIVTDKFKNLPDREFSPDSQYVKTLRKKVRFKGDRGLFISVNREDLSQIIKNVKKPDSNSDFYEIVLRTKTWKEEN</sequence>
<dbReference type="Proteomes" id="UP000010366">
    <property type="component" value="Plasmid pCHA6605.01"/>
</dbReference>
<dbReference type="GO" id="GO:0009295">
    <property type="term" value="C:nucleoid"/>
    <property type="evidence" value="ECO:0007669"/>
    <property type="project" value="InterPro"/>
</dbReference>
<proteinExistence type="predicted"/>
<dbReference type="InterPro" id="IPR007358">
    <property type="entry name" value="Nucleoid_associated_NdpA"/>
</dbReference>
<keyword evidence="2" id="KW-1185">Reference proteome</keyword>